<dbReference type="Proteomes" id="UP000694406">
    <property type="component" value="Unplaced"/>
</dbReference>
<dbReference type="GO" id="GO:0001786">
    <property type="term" value="F:phosphatidylserine binding"/>
    <property type="evidence" value="ECO:0007669"/>
    <property type="project" value="Ensembl"/>
</dbReference>
<evidence type="ECO:0000256" key="2">
    <source>
        <dbReference type="ARBA" id="ARBA00022737"/>
    </source>
</evidence>
<dbReference type="PANTHER" id="PTHR10502">
    <property type="entry name" value="ANNEXIN"/>
    <property type="match status" value="1"/>
</dbReference>
<dbReference type="InterPro" id="IPR037104">
    <property type="entry name" value="Annexin_sf"/>
</dbReference>
<evidence type="ECO:0000313" key="6">
    <source>
        <dbReference type="Proteomes" id="UP000694406"/>
    </source>
</evidence>
<gene>
    <name evidence="5" type="primary">ANXA9</name>
</gene>
<dbReference type="GO" id="GO:0015464">
    <property type="term" value="F:acetylcholine receptor activity"/>
    <property type="evidence" value="ECO:0007669"/>
    <property type="project" value="Ensembl"/>
</dbReference>
<dbReference type="GO" id="GO:0005829">
    <property type="term" value="C:cytosol"/>
    <property type="evidence" value="ECO:0007669"/>
    <property type="project" value="Ensembl"/>
</dbReference>
<dbReference type="GO" id="GO:0005509">
    <property type="term" value="F:calcium ion binding"/>
    <property type="evidence" value="ECO:0007669"/>
    <property type="project" value="InterPro"/>
</dbReference>
<dbReference type="GO" id="GO:0012506">
    <property type="term" value="C:vesicle membrane"/>
    <property type="evidence" value="ECO:0007669"/>
    <property type="project" value="TreeGrafter"/>
</dbReference>
<reference evidence="5" key="2">
    <citation type="submission" date="2025-09" db="UniProtKB">
        <authorList>
            <consortium name="Ensembl"/>
        </authorList>
    </citation>
    <scope>IDENTIFICATION</scope>
</reference>
<dbReference type="InterPro" id="IPR018502">
    <property type="entry name" value="Annexin_repeat"/>
</dbReference>
<dbReference type="GO" id="GO:0005634">
    <property type="term" value="C:nucleus"/>
    <property type="evidence" value="ECO:0007669"/>
    <property type="project" value="TreeGrafter"/>
</dbReference>
<keyword evidence="2" id="KW-0677">Repeat</keyword>
<dbReference type="GeneTree" id="ENSGT00940000161835"/>
<dbReference type="Ensembl" id="ENSLLTT00000000775.1">
    <property type="protein sequence ID" value="ENSLLTP00000000749.1"/>
    <property type="gene ID" value="ENSLLTG00000000572.1"/>
</dbReference>
<dbReference type="GO" id="GO:0005544">
    <property type="term" value="F:calcium-dependent phospholipid binding"/>
    <property type="evidence" value="ECO:0007669"/>
    <property type="project" value="InterPro"/>
</dbReference>
<dbReference type="GO" id="GO:0045202">
    <property type="term" value="C:synapse"/>
    <property type="evidence" value="ECO:0007669"/>
    <property type="project" value="GOC"/>
</dbReference>
<proteinExistence type="inferred from homology"/>
<evidence type="ECO:0000256" key="3">
    <source>
        <dbReference type="ARBA" id="ARBA00023216"/>
    </source>
</evidence>
<organism evidence="5 6">
    <name type="scientific">Laticauda laticaudata</name>
    <name type="common">Blue-ringed sea krait</name>
    <name type="synonym">Blue-lipped sea krait</name>
    <dbReference type="NCBI Taxonomy" id="8630"/>
    <lineage>
        <taxon>Eukaryota</taxon>
        <taxon>Metazoa</taxon>
        <taxon>Chordata</taxon>
        <taxon>Craniata</taxon>
        <taxon>Vertebrata</taxon>
        <taxon>Euteleostomi</taxon>
        <taxon>Lepidosauria</taxon>
        <taxon>Squamata</taxon>
        <taxon>Bifurcata</taxon>
        <taxon>Unidentata</taxon>
        <taxon>Episquamata</taxon>
        <taxon>Toxicofera</taxon>
        <taxon>Serpentes</taxon>
        <taxon>Colubroidea</taxon>
        <taxon>Elapidae</taxon>
        <taxon>Laticaudinae</taxon>
        <taxon>Laticauda</taxon>
    </lineage>
</organism>
<comment type="similarity">
    <text evidence="1">Belongs to the annexin family.</text>
</comment>
<dbReference type="PROSITE" id="PS00223">
    <property type="entry name" value="ANNEXIN_1"/>
    <property type="match status" value="1"/>
</dbReference>
<dbReference type="PRINTS" id="PR01812">
    <property type="entry name" value="ANNEXINXXXI"/>
</dbReference>
<evidence type="ECO:0000256" key="4">
    <source>
        <dbReference type="SAM" id="MobiDB-lite"/>
    </source>
</evidence>
<reference evidence="5" key="1">
    <citation type="submission" date="2025-08" db="UniProtKB">
        <authorList>
            <consortium name="Ensembl"/>
        </authorList>
    </citation>
    <scope>IDENTIFICATION</scope>
</reference>
<dbReference type="SUPFAM" id="SSF47874">
    <property type="entry name" value="Annexin"/>
    <property type="match status" value="1"/>
</dbReference>
<dbReference type="AlphaFoldDB" id="A0A8C5RCP2"/>
<dbReference type="Gene3D" id="1.10.220.10">
    <property type="entry name" value="Annexin"/>
    <property type="match status" value="2"/>
</dbReference>
<dbReference type="GO" id="GO:0098609">
    <property type="term" value="P:cell-cell adhesion"/>
    <property type="evidence" value="ECO:0007669"/>
    <property type="project" value="Ensembl"/>
</dbReference>
<dbReference type="PROSITE" id="PS51897">
    <property type="entry name" value="ANNEXIN_2"/>
    <property type="match status" value="2"/>
</dbReference>
<dbReference type="SMART" id="SM00335">
    <property type="entry name" value="ANX"/>
    <property type="match status" value="2"/>
</dbReference>
<accession>A0A8C5RCP2</accession>
<evidence type="ECO:0000313" key="5">
    <source>
        <dbReference type="Ensembl" id="ENSLLTP00000000749.1"/>
    </source>
</evidence>
<dbReference type="InterPro" id="IPR018252">
    <property type="entry name" value="Annexin_repeat_CS"/>
</dbReference>
<sequence>MADEILEQLPLAEKTATWGTLGTIRPHLNFDAAKDAQTFFEAISGEDFDTSGSPANSRGRSRVCKLLFWRPRLKLGAPRGPKGVDCRVLLDLLTSRSSEHRQQIAEAFLEFTQQGLLKTLEAVFPGQLQIIIRGLLRPAAQYDALEIQAGLQGLEVETLIEIISTRTAKQLQDILACYKQDFKSDLEKDIACGTTDAFRDLLLALIKGQRECYSGVIDYVLIRQDSKVRGGLRGASLWGTPPRWDGEGQQLGSLSSVPQTPGRPPHRPWLMQPPVGTLDTWRRASGSGSWLNAAPNI</sequence>
<dbReference type="InterPro" id="IPR009116">
    <property type="entry name" value="ANX9"/>
</dbReference>
<protein>
    <submittedName>
        <fullName evidence="5">Annexin A9</fullName>
    </submittedName>
</protein>
<dbReference type="PANTHER" id="PTHR10502:SF122">
    <property type="entry name" value="ANNEXIN A9"/>
    <property type="match status" value="1"/>
</dbReference>
<dbReference type="Pfam" id="PF00191">
    <property type="entry name" value="Annexin"/>
    <property type="match status" value="1"/>
</dbReference>
<dbReference type="GO" id="GO:0009986">
    <property type="term" value="C:cell surface"/>
    <property type="evidence" value="ECO:0007669"/>
    <property type="project" value="Ensembl"/>
</dbReference>
<feature type="compositionally biased region" description="Polar residues" evidence="4">
    <location>
        <begin position="250"/>
        <end position="259"/>
    </location>
</feature>
<dbReference type="GO" id="GO:0016328">
    <property type="term" value="C:lateral plasma membrane"/>
    <property type="evidence" value="ECO:0007669"/>
    <property type="project" value="Ensembl"/>
</dbReference>
<keyword evidence="3" id="KW-0041">Annexin</keyword>
<feature type="region of interest" description="Disordered" evidence="4">
    <location>
        <begin position="239"/>
        <end position="269"/>
    </location>
</feature>
<evidence type="ECO:0000256" key="1">
    <source>
        <dbReference type="ARBA" id="ARBA00007831"/>
    </source>
</evidence>
<keyword evidence="6" id="KW-1185">Reference proteome</keyword>
<name>A0A8C5RCP2_LATLA</name>